<reference evidence="1" key="1">
    <citation type="submission" date="2024-09" db="EMBL/GenBank/DDBJ databases">
        <title>Black Yeasts Isolated from many extreme environments.</title>
        <authorList>
            <person name="Coleine C."/>
            <person name="Stajich J.E."/>
            <person name="Selbmann L."/>
        </authorList>
    </citation>
    <scope>NUCLEOTIDE SEQUENCE</scope>
    <source>
        <strain evidence="1">CCFEE 5737</strain>
    </source>
</reference>
<proteinExistence type="predicted"/>
<sequence length="74" mass="8208">MVSDFADYTHPSVSKILLYPPLLSLFVAVTNTAQLDRIFKIRVLIENGEEASVDIDIFERMLDPVRGVGDGLVS</sequence>
<protein>
    <submittedName>
        <fullName evidence="1">Uncharacterized protein</fullName>
    </submittedName>
</protein>
<comment type="caution">
    <text evidence="1">The sequence shown here is derived from an EMBL/GenBank/DDBJ whole genome shotgun (WGS) entry which is preliminary data.</text>
</comment>
<accession>A0ACC3DC22</accession>
<evidence type="ECO:0000313" key="2">
    <source>
        <dbReference type="Proteomes" id="UP001186974"/>
    </source>
</evidence>
<name>A0ACC3DC22_9PEZI</name>
<dbReference type="Proteomes" id="UP001186974">
    <property type="component" value="Unassembled WGS sequence"/>
</dbReference>
<keyword evidence="2" id="KW-1185">Reference proteome</keyword>
<dbReference type="EMBL" id="JAWDJW010006409">
    <property type="protein sequence ID" value="KAK3064867.1"/>
    <property type="molecule type" value="Genomic_DNA"/>
</dbReference>
<evidence type="ECO:0000313" key="1">
    <source>
        <dbReference type="EMBL" id="KAK3064867.1"/>
    </source>
</evidence>
<gene>
    <name evidence="1" type="ORF">LTS18_003187</name>
</gene>
<organism evidence="1 2">
    <name type="scientific">Coniosporium uncinatum</name>
    <dbReference type="NCBI Taxonomy" id="93489"/>
    <lineage>
        <taxon>Eukaryota</taxon>
        <taxon>Fungi</taxon>
        <taxon>Dikarya</taxon>
        <taxon>Ascomycota</taxon>
        <taxon>Pezizomycotina</taxon>
        <taxon>Dothideomycetes</taxon>
        <taxon>Dothideomycetes incertae sedis</taxon>
        <taxon>Coniosporium</taxon>
    </lineage>
</organism>